<dbReference type="STRING" id="946122.A0A0C2WDZ8"/>
<dbReference type="OrthoDB" id="3267748at2759"/>
<dbReference type="SUPFAM" id="SSF57756">
    <property type="entry name" value="Retrovirus zinc finger-like domains"/>
    <property type="match status" value="1"/>
</dbReference>
<feature type="non-terminal residue" evidence="5">
    <location>
        <position position="859"/>
    </location>
</feature>
<dbReference type="EMBL" id="KN818624">
    <property type="protein sequence ID" value="KIL54821.1"/>
    <property type="molecule type" value="Genomic_DNA"/>
</dbReference>
<feature type="region of interest" description="Disordered" evidence="3">
    <location>
        <begin position="125"/>
        <end position="167"/>
    </location>
</feature>
<feature type="region of interest" description="Disordered" evidence="3">
    <location>
        <begin position="514"/>
        <end position="596"/>
    </location>
</feature>
<organism evidence="5 6">
    <name type="scientific">Amanita muscaria (strain Koide BX008)</name>
    <dbReference type="NCBI Taxonomy" id="946122"/>
    <lineage>
        <taxon>Eukaryota</taxon>
        <taxon>Fungi</taxon>
        <taxon>Dikarya</taxon>
        <taxon>Basidiomycota</taxon>
        <taxon>Agaricomycotina</taxon>
        <taxon>Agaricomycetes</taxon>
        <taxon>Agaricomycetidae</taxon>
        <taxon>Agaricales</taxon>
        <taxon>Pluteineae</taxon>
        <taxon>Amanitaceae</taxon>
        <taxon>Amanita</taxon>
    </lineage>
</organism>
<name>A0A0C2WDZ8_AMAMK</name>
<accession>A0A0C2WDZ8</accession>
<evidence type="ECO:0000259" key="4">
    <source>
        <dbReference type="PROSITE" id="PS50158"/>
    </source>
</evidence>
<feature type="compositionally biased region" description="Basic and acidic residues" evidence="3">
    <location>
        <begin position="514"/>
        <end position="531"/>
    </location>
</feature>
<dbReference type="InParanoid" id="A0A0C2WDZ8"/>
<dbReference type="AlphaFoldDB" id="A0A0C2WDZ8"/>
<evidence type="ECO:0000256" key="3">
    <source>
        <dbReference type="SAM" id="MobiDB-lite"/>
    </source>
</evidence>
<gene>
    <name evidence="5" type="ORF">M378DRAFT_18522</name>
</gene>
<feature type="compositionally biased region" description="Low complexity" evidence="3">
    <location>
        <begin position="305"/>
        <end position="322"/>
    </location>
</feature>
<evidence type="ECO:0000256" key="1">
    <source>
        <dbReference type="ARBA" id="ARBA00022664"/>
    </source>
</evidence>
<evidence type="ECO:0000256" key="2">
    <source>
        <dbReference type="PROSITE-ProRule" id="PRU00047"/>
    </source>
</evidence>
<dbReference type="PROSITE" id="PS50158">
    <property type="entry name" value="ZF_CCHC"/>
    <property type="match status" value="1"/>
</dbReference>
<protein>
    <recommendedName>
        <fullName evidence="4">CCHC-type domain-containing protein</fullName>
    </recommendedName>
</protein>
<feature type="domain" description="CCHC-type" evidence="4">
    <location>
        <begin position="604"/>
        <end position="619"/>
    </location>
</feature>
<evidence type="ECO:0000313" key="5">
    <source>
        <dbReference type="EMBL" id="KIL54821.1"/>
    </source>
</evidence>
<feature type="compositionally biased region" description="Polar residues" evidence="3">
    <location>
        <begin position="286"/>
        <end position="298"/>
    </location>
</feature>
<keyword evidence="2" id="KW-0862">Zinc</keyword>
<proteinExistence type="predicted"/>
<feature type="compositionally biased region" description="Basic and acidic residues" evidence="3">
    <location>
        <begin position="267"/>
        <end position="278"/>
    </location>
</feature>
<feature type="compositionally biased region" description="Basic and acidic residues" evidence="3">
    <location>
        <begin position="221"/>
        <end position="253"/>
    </location>
</feature>
<dbReference type="InterPro" id="IPR036875">
    <property type="entry name" value="Znf_CCHC_sf"/>
</dbReference>
<dbReference type="GO" id="GO:0003676">
    <property type="term" value="F:nucleic acid binding"/>
    <property type="evidence" value="ECO:0007669"/>
    <property type="project" value="InterPro"/>
</dbReference>
<keyword evidence="1" id="KW-0507">mRNA processing</keyword>
<feature type="region of interest" description="Disordered" evidence="3">
    <location>
        <begin position="610"/>
        <end position="630"/>
    </location>
</feature>
<reference evidence="5 6" key="1">
    <citation type="submission" date="2014-04" db="EMBL/GenBank/DDBJ databases">
        <title>Evolutionary Origins and Diversification of the Mycorrhizal Mutualists.</title>
        <authorList>
            <consortium name="DOE Joint Genome Institute"/>
            <consortium name="Mycorrhizal Genomics Consortium"/>
            <person name="Kohler A."/>
            <person name="Kuo A."/>
            <person name="Nagy L.G."/>
            <person name="Floudas D."/>
            <person name="Copeland A."/>
            <person name="Barry K.W."/>
            <person name="Cichocki N."/>
            <person name="Veneault-Fourrey C."/>
            <person name="LaButti K."/>
            <person name="Lindquist E.A."/>
            <person name="Lipzen A."/>
            <person name="Lundell T."/>
            <person name="Morin E."/>
            <person name="Murat C."/>
            <person name="Riley R."/>
            <person name="Ohm R."/>
            <person name="Sun H."/>
            <person name="Tunlid A."/>
            <person name="Henrissat B."/>
            <person name="Grigoriev I.V."/>
            <person name="Hibbett D.S."/>
            <person name="Martin F."/>
        </authorList>
    </citation>
    <scope>NUCLEOTIDE SEQUENCE [LARGE SCALE GENOMIC DNA]</scope>
    <source>
        <strain evidence="5 6">Koide BX008</strain>
    </source>
</reference>
<keyword evidence="2" id="KW-0479">Metal-binding</keyword>
<dbReference type="GO" id="GO:0006397">
    <property type="term" value="P:mRNA processing"/>
    <property type="evidence" value="ECO:0007669"/>
    <property type="project" value="UniProtKB-KW"/>
</dbReference>
<dbReference type="Proteomes" id="UP000054549">
    <property type="component" value="Unassembled WGS sequence"/>
</dbReference>
<feature type="region of interest" description="Disordered" evidence="3">
    <location>
        <begin position="193"/>
        <end position="343"/>
    </location>
</feature>
<keyword evidence="2" id="KW-0863">Zinc-finger</keyword>
<feature type="compositionally biased region" description="Basic residues" evidence="3">
    <location>
        <begin position="580"/>
        <end position="590"/>
    </location>
</feature>
<dbReference type="HOGENOM" id="CLU_333056_0_0_1"/>
<sequence>MNQLGEKLLGERCLSGELVPEEGCLSGGLVPNDRCLSGELAPGCLSGKLVPNTCLSSELAGNDESSDGGRNTSEEDAVVGELFTGELESSLPTRAIVLRHANNNNRGEKIPGLCDGNISSPTWYDRCSEDDDDDGPGPLPPKWSRPFAKKNGPPVLPEIETSEGESLYEEINEKLSDWSRQEEMVTAQAVIVEVTPGPSKAPARNAQRSAKSKSVKTRIPASEKKKGVSPEERGPLYEKLKAATRGGRKEAGARRQKTPAFFTQGPEHFRRDESEKPDGGWFGKTTHGTESDSPNEATDSGGDDGNPPSSPSDSGFDDLSSSDSDEPAPAPRRRTTNKSAAGKIKDLKIPNPFKYDGSADLDLLDRWCFDVDNWRSLYGLNDNIAVRLMGGFMMEKASRFFMKHVVHERDRWTVRDVYDGLFDYCFPSHFKLELRQKMMSTIQGNDTTVRDYARELESMALRFPDVTEREVTLIFWRGIKQYLRLSLIEKGMDPERTSLDRLIKYAKRREEAMEAKRREEAAWKGKPDGRPWGRFANRTDGPQAAKFNDKDKKSDHKKDKDEKSEKKDSSEKGDSQRSRRPDRRKPTRSKLSKEERDRLRAEGRCFSCKDVGHESRNCPARRQAKAPDLQSGAMSLAAVDQRGQQARDVDLSVGMVLCAGDVDDDTMSEISVGLPNEEAPSIAPIDDGVIRGAYLEGVNGGSPEEYLHRMMCSYYNIPLENERIEVVRDGGAHGTHYEIYDWETDEHCRFPVGELDSIELSPEWILELADYQTNVAQHSGHWRCCDPNDPNNTHEHCALGWLTWGLRGLGRRHFGWKNIEGFDADVYGVDQGYLVCLDPGWTEITLTEEEIRAPDFTIQ</sequence>
<keyword evidence="6" id="KW-1185">Reference proteome</keyword>
<dbReference type="InterPro" id="IPR001878">
    <property type="entry name" value="Znf_CCHC"/>
</dbReference>
<feature type="compositionally biased region" description="Basic and acidic residues" evidence="3">
    <location>
        <begin position="547"/>
        <end position="579"/>
    </location>
</feature>
<evidence type="ECO:0000313" key="6">
    <source>
        <dbReference type="Proteomes" id="UP000054549"/>
    </source>
</evidence>
<dbReference type="GO" id="GO:0008270">
    <property type="term" value="F:zinc ion binding"/>
    <property type="evidence" value="ECO:0007669"/>
    <property type="project" value="UniProtKB-KW"/>
</dbReference>